<keyword evidence="1" id="KW-1133">Transmembrane helix</keyword>
<keyword evidence="1" id="KW-0812">Transmembrane</keyword>
<evidence type="ECO:0000259" key="2">
    <source>
        <dbReference type="Pfam" id="PF07987"/>
    </source>
</evidence>
<dbReference type="Gene3D" id="2.60.40.2230">
    <property type="entry name" value="Uncharacterised protein YcnI-like PF07987, DUF1775"/>
    <property type="match status" value="1"/>
</dbReference>
<sequence>MPTESATASTTGLVVTLPADHPIISVTAQDKPGWIVTVTHKTLPTPQKDDDGNEVSDYIATVEWKAAPGHPGIAPNLFDTFSLAAGPLPKAPSIIMPTVQTYSDGTVVNWNETTTVGGAEPEHPAPVLTLTAAGTNSGAPTPTTAPSQAGPAPSWLPITALGVALVALLLGVANLAVARRKN</sequence>
<accession>A0ABN5YWF9</accession>
<dbReference type="Pfam" id="PF07987">
    <property type="entry name" value="DUF1775"/>
    <property type="match status" value="1"/>
</dbReference>
<name>A0ABN5YWF9_9MYCO</name>
<evidence type="ECO:0000313" key="4">
    <source>
        <dbReference type="Proteomes" id="UP000465609"/>
    </source>
</evidence>
<evidence type="ECO:0000256" key="1">
    <source>
        <dbReference type="SAM" id="Phobius"/>
    </source>
</evidence>
<dbReference type="EMBL" id="AP022577">
    <property type="protein sequence ID" value="BBX85044.1"/>
    <property type="molecule type" value="Genomic_DNA"/>
</dbReference>
<dbReference type="InterPro" id="IPR012533">
    <property type="entry name" value="YcnI-copper_dom"/>
</dbReference>
<keyword evidence="1" id="KW-0472">Membrane</keyword>
<feature type="domain" description="YncI copper-binding" evidence="2">
    <location>
        <begin position="2"/>
        <end position="130"/>
    </location>
</feature>
<dbReference type="CDD" id="cd08545">
    <property type="entry name" value="YcnI_like"/>
    <property type="match status" value="1"/>
</dbReference>
<proteinExistence type="predicted"/>
<organism evidence="3 4">
    <name type="scientific">Mycolicibacterium aubagnense</name>
    <dbReference type="NCBI Taxonomy" id="319707"/>
    <lineage>
        <taxon>Bacteria</taxon>
        <taxon>Bacillati</taxon>
        <taxon>Actinomycetota</taxon>
        <taxon>Actinomycetes</taxon>
        <taxon>Mycobacteriales</taxon>
        <taxon>Mycobacteriaceae</taxon>
        <taxon>Mycolicibacterium</taxon>
    </lineage>
</organism>
<dbReference type="Proteomes" id="UP000465609">
    <property type="component" value="Chromosome"/>
</dbReference>
<dbReference type="InterPro" id="IPR038507">
    <property type="entry name" value="YcnI-like_sf"/>
</dbReference>
<protein>
    <recommendedName>
        <fullName evidence="2">YncI copper-binding domain-containing protein</fullName>
    </recommendedName>
</protein>
<feature type="transmembrane region" description="Helical" evidence="1">
    <location>
        <begin position="155"/>
        <end position="177"/>
    </location>
</feature>
<reference evidence="3 4" key="1">
    <citation type="journal article" date="2019" name="Emerg. Microbes Infect.">
        <title>Comprehensive subspecies identification of 175 nontuberculous mycobacteria species based on 7547 genomic profiles.</title>
        <authorList>
            <person name="Matsumoto Y."/>
            <person name="Kinjo T."/>
            <person name="Motooka D."/>
            <person name="Nabeya D."/>
            <person name="Jung N."/>
            <person name="Uechi K."/>
            <person name="Horii T."/>
            <person name="Iida T."/>
            <person name="Fujita J."/>
            <person name="Nakamura S."/>
        </authorList>
    </citation>
    <scope>NUCLEOTIDE SEQUENCE [LARGE SCALE GENOMIC DNA]</scope>
    <source>
        <strain evidence="3 4">JCM 15296</strain>
    </source>
</reference>
<evidence type="ECO:0000313" key="3">
    <source>
        <dbReference type="EMBL" id="BBX85044.1"/>
    </source>
</evidence>
<keyword evidence="4" id="KW-1185">Reference proteome</keyword>
<gene>
    <name evidence="3" type="ORF">MAUB_29170</name>
</gene>